<dbReference type="Gene3D" id="3.90.930.1">
    <property type="match status" value="1"/>
</dbReference>
<keyword evidence="1" id="KW-0472">Membrane</keyword>
<dbReference type="AlphaFoldDB" id="A0AA37SSH8"/>
<evidence type="ECO:0008006" key="4">
    <source>
        <dbReference type="Google" id="ProtNLM"/>
    </source>
</evidence>
<reference evidence="2" key="2">
    <citation type="submission" date="2023-01" db="EMBL/GenBank/DDBJ databases">
        <title>Draft genome sequence of Portibacter lacus strain NBRC 108769.</title>
        <authorList>
            <person name="Sun Q."/>
            <person name="Mori K."/>
        </authorList>
    </citation>
    <scope>NUCLEOTIDE SEQUENCE</scope>
    <source>
        <strain evidence="2">NBRC 108769</strain>
    </source>
</reference>
<name>A0AA37SSH8_9BACT</name>
<proteinExistence type="predicted"/>
<keyword evidence="1" id="KW-0812">Transmembrane</keyword>
<keyword evidence="1" id="KW-1133">Transmembrane helix</keyword>
<comment type="caution">
    <text evidence="2">The sequence shown here is derived from an EMBL/GenBank/DDBJ whole genome shotgun (WGS) entry which is preliminary data.</text>
</comment>
<evidence type="ECO:0000313" key="2">
    <source>
        <dbReference type="EMBL" id="GLR19598.1"/>
    </source>
</evidence>
<dbReference type="RefSeq" id="WP_235294910.1">
    <property type="nucleotide sequence ID" value="NZ_BSOH01000030.1"/>
</dbReference>
<organism evidence="2 3">
    <name type="scientific">Portibacter lacus</name>
    <dbReference type="NCBI Taxonomy" id="1099794"/>
    <lineage>
        <taxon>Bacteria</taxon>
        <taxon>Pseudomonadati</taxon>
        <taxon>Bacteroidota</taxon>
        <taxon>Saprospiria</taxon>
        <taxon>Saprospirales</taxon>
        <taxon>Haliscomenobacteraceae</taxon>
        <taxon>Portibacter</taxon>
    </lineage>
</organism>
<gene>
    <name evidence="2" type="ORF">GCM10007940_42140</name>
</gene>
<dbReference type="EMBL" id="BSOH01000030">
    <property type="protein sequence ID" value="GLR19598.1"/>
    <property type="molecule type" value="Genomic_DNA"/>
</dbReference>
<dbReference type="SUPFAM" id="SSF82185">
    <property type="entry name" value="Histone H3 K4-specific methyltransferase SET7/9 N-terminal domain"/>
    <property type="match status" value="1"/>
</dbReference>
<accession>A0AA37SSH8</accession>
<protein>
    <recommendedName>
        <fullName evidence="4">MORN repeat variant</fullName>
    </recommendedName>
</protein>
<keyword evidence="3" id="KW-1185">Reference proteome</keyword>
<evidence type="ECO:0000256" key="1">
    <source>
        <dbReference type="SAM" id="Phobius"/>
    </source>
</evidence>
<sequence length="259" mass="30337">MKKGFSKLKGLILFACLTLAATFIFDFYLIFDEEGNKLSMLQFKIVPIDYVYAYRYNEGKVISRGIRHKKRIHFTFYDSLGRIEAEEKGLHDQFPIIRTSYHSNGKLMSYMQKKGSVRHGEQKIYDYDGQLVKTRLYKNGHLLREINTVNKKSEIYPYIETTRLTDEKAIEFKFDFTHIVIQEANSAIFHYDFSVDSSEYYTTRYSEIIDSSILSVKFEADSSMLEFNQIYGYIQLDSIKHPAFAKDIEELINLANSSK</sequence>
<feature type="transmembrane region" description="Helical" evidence="1">
    <location>
        <begin position="12"/>
        <end position="31"/>
    </location>
</feature>
<reference evidence="2" key="1">
    <citation type="journal article" date="2014" name="Int. J. Syst. Evol. Microbiol.">
        <title>Complete genome sequence of Corynebacterium casei LMG S-19264T (=DSM 44701T), isolated from a smear-ripened cheese.</title>
        <authorList>
            <consortium name="US DOE Joint Genome Institute (JGI-PGF)"/>
            <person name="Walter F."/>
            <person name="Albersmeier A."/>
            <person name="Kalinowski J."/>
            <person name="Ruckert C."/>
        </authorList>
    </citation>
    <scope>NUCLEOTIDE SEQUENCE</scope>
    <source>
        <strain evidence="2">NBRC 108769</strain>
    </source>
</reference>
<dbReference type="Proteomes" id="UP001156666">
    <property type="component" value="Unassembled WGS sequence"/>
</dbReference>
<evidence type="ECO:0000313" key="3">
    <source>
        <dbReference type="Proteomes" id="UP001156666"/>
    </source>
</evidence>